<dbReference type="Pfam" id="PF14420">
    <property type="entry name" value="Clr5"/>
    <property type="match status" value="1"/>
</dbReference>
<feature type="compositionally biased region" description="Low complexity" evidence="1">
    <location>
        <begin position="100"/>
        <end position="111"/>
    </location>
</feature>
<evidence type="ECO:0000313" key="4">
    <source>
        <dbReference type="Proteomes" id="UP001303222"/>
    </source>
</evidence>
<reference evidence="3" key="2">
    <citation type="submission" date="2023-06" db="EMBL/GenBank/DDBJ databases">
        <authorList>
            <consortium name="Lawrence Berkeley National Laboratory"/>
            <person name="Mondo S.J."/>
            <person name="Hensen N."/>
            <person name="Bonometti L."/>
            <person name="Westerberg I."/>
            <person name="Brannstrom I.O."/>
            <person name="Guillou S."/>
            <person name="Cros-Aarteil S."/>
            <person name="Calhoun S."/>
            <person name="Haridas S."/>
            <person name="Kuo A."/>
            <person name="Pangilinan J."/>
            <person name="Riley R."/>
            <person name="Labutti K."/>
            <person name="Andreopoulos B."/>
            <person name="Lipzen A."/>
            <person name="Chen C."/>
            <person name="Yanf M."/>
            <person name="Daum C."/>
            <person name="Ng V."/>
            <person name="Clum A."/>
            <person name="Steindorff A."/>
            <person name="Ohm R."/>
            <person name="Martin F."/>
            <person name="Silar P."/>
            <person name="Natvig D."/>
            <person name="Lalanne C."/>
            <person name="Gautier V."/>
            <person name="Ament-Velasquez S.L."/>
            <person name="Kruys A."/>
            <person name="Hutchinson M.I."/>
            <person name="Powell A.J."/>
            <person name="Barry K."/>
            <person name="Miller A.N."/>
            <person name="Grigoriev I.V."/>
            <person name="Debuchy R."/>
            <person name="Gladieux P."/>
            <person name="Thoren M.H."/>
            <person name="Johannesson H."/>
        </authorList>
    </citation>
    <scope>NUCLEOTIDE SEQUENCE</scope>
    <source>
        <strain evidence="3">CBS 626.80</strain>
    </source>
</reference>
<dbReference type="InterPro" id="IPR025676">
    <property type="entry name" value="Clr5_dom"/>
</dbReference>
<dbReference type="EMBL" id="MU859079">
    <property type="protein sequence ID" value="KAK3955189.1"/>
    <property type="molecule type" value="Genomic_DNA"/>
</dbReference>
<feature type="compositionally biased region" description="Basic residues" evidence="1">
    <location>
        <begin position="90"/>
        <end position="99"/>
    </location>
</feature>
<evidence type="ECO:0000313" key="3">
    <source>
        <dbReference type="EMBL" id="KAK3955189.1"/>
    </source>
</evidence>
<feature type="domain" description="Clr5" evidence="2">
    <location>
        <begin position="1"/>
        <end position="54"/>
    </location>
</feature>
<keyword evidence="4" id="KW-1185">Reference proteome</keyword>
<sequence>MTKQWEHHRHIIIREYKDNNRPLHEVKKFMEEQYRFKASIRAYRSRFDKWRVRKYTCRKRRDSLGGKSDKSMSSESSSSDDSTGCSPRRSPIHMQRRMRASSSSSSSSSPQAHEHSSSIHYFGPTMYKSTTTPTEEYLTSPLIHDPQQLYHTTARTIAGLLPASGLQDSSQGGLVNSFRYPHDHHGRRATDIYQPVYDPFFQSKFIKGCSQPLLDPYFPDRVTT</sequence>
<feature type="compositionally biased region" description="Low complexity" evidence="1">
    <location>
        <begin position="73"/>
        <end position="82"/>
    </location>
</feature>
<feature type="region of interest" description="Disordered" evidence="1">
    <location>
        <begin position="61"/>
        <end position="124"/>
    </location>
</feature>
<protein>
    <submittedName>
        <fullName evidence="3">Clr5 domain-containing protein</fullName>
    </submittedName>
</protein>
<name>A0AAN6SJ12_9PEZI</name>
<organism evidence="3 4">
    <name type="scientific">Pseudoneurospora amorphoporcata</name>
    <dbReference type="NCBI Taxonomy" id="241081"/>
    <lineage>
        <taxon>Eukaryota</taxon>
        <taxon>Fungi</taxon>
        <taxon>Dikarya</taxon>
        <taxon>Ascomycota</taxon>
        <taxon>Pezizomycotina</taxon>
        <taxon>Sordariomycetes</taxon>
        <taxon>Sordariomycetidae</taxon>
        <taxon>Sordariales</taxon>
        <taxon>Sordariaceae</taxon>
        <taxon>Pseudoneurospora</taxon>
    </lineage>
</organism>
<dbReference type="Proteomes" id="UP001303222">
    <property type="component" value="Unassembled WGS sequence"/>
</dbReference>
<evidence type="ECO:0000256" key="1">
    <source>
        <dbReference type="SAM" id="MobiDB-lite"/>
    </source>
</evidence>
<comment type="caution">
    <text evidence="3">The sequence shown here is derived from an EMBL/GenBank/DDBJ whole genome shotgun (WGS) entry which is preliminary data.</text>
</comment>
<proteinExistence type="predicted"/>
<evidence type="ECO:0000259" key="2">
    <source>
        <dbReference type="Pfam" id="PF14420"/>
    </source>
</evidence>
<accession>A0AAN6SJ12</accession>
<dbReference type="AlphaFoldDB" id="A0AAN6SJ12"/>
<reference evidence="3" key="1">
    <citation type="journal article" date="2023" name="Mol. Phylogenet. Evol.">
        <title>Genome-scale phylogeny and comparative genomics of the fungal order Sordariales.</title>
        <authorList>
            <person name="Hensen N."/>
            <person name="Bonometti L."/>
            <person name="Westerberg I."/>
            <person name="Brannstrom I.O."/>
            <person name="Guillou S."/>
            <person name="Cros-Aarteil S."/>
            <person name="Calhoun S."/>
            <person name="Haridas S."/>
            <person name="Kuo A."/>
            <person name="Mondo S."/>
            <person name="Pangilinan J."/>
            <person name="Riley R."/>
            <person name="LaButti K."/>
            <person name="Andreopoulos B."/>
            <person name="Lipzen A."/>
            <person name="Chen C."/>
            <person name="Yan M."/>
            <person name="Daum C."/>
            <person name="Ng V."/>
            <person name="Clum A."/>
            <person name="Steindorff A."/>
            <person name="Ohm R.A."/>
            <person name="Martin F."/>
            <person name="Silar P."/>
            <person name="Natvig D.O."/>
            <person name="Lalanne C."/>
            <person name="Gautier V."/>
            <person name="Ament-Velasquez S.L."/>
            <person name="Kruys A."/>
            <person name="Hutchinson M.I."/>
            <person name="Powell A.J."/>
            <person name="Barry K."/>
            <person name="Miller A.N."/>
            <person name="Grigoriev I.V."/>
            <person name="Debuchy R."/>
            <person name="Gladieux P."/>
            <person name="Hiltunen Thoren M."/>
            <person name="Johannesson H."/>
        </authorList>
    </citation>
    <scope>NUCLEOTIDE SEQUENCE</scope>
    <source>
        <strain evidence="3">CBS 626.80</strain>
    </source>
</reference>
<gene>
    <name evidence="3" type="ORF">QBC32DRAFT_334084</name>
</gene>
<feature type="compositionally biased region" description="Basic and acidic residues" evidence="1">
    <location>
        <begin position="62"/>
        <end position="72"/>
    </location>
</feature>